<organism evidence="2 3">
    <name type="scientific">Haemaphysalis longicornis</name>
    <name type="common">Bush tick</name>
    <dbReference type="NCBI Taxonomy" id="44386"/>
    <lineage>
        <taxon>Eukaryota</taxon>
        <taxon>Metazoa</taxon>
        <taxon>Ecdysozoa</taxon>
        <taxon>Arthropoda</taxon>
        <taxon>Chelicerata</taxon>
        <taxon>Arachnida</taxon>
        <taxon>Acari</taxon>
        <taxon>Parasitiformes</taxon>
        <taxon>Ixodida</taxon>
        <taxon>Ixodoidea</taxon>
        <taxon>Ixodidae</taxon>
        <taxon>Haemaphysalinae</taxon>
        <taxon>Haemaphysalis</taxon>
    </lineage>
</organism>
<protein>
    <submittedName>
        <fullName evidence="2">Uncharacterized protein</fullName>
    </submittedName>
</protein>
<reference evidence="2 3" key="1">
    <citation type="journal article" date="2020" name="Cell">
        <title>Large-Scale Comparative Analyses of Tick Genomes Elucidate Their Genetic Diversity and Vector Capacities.</title>
        <authorList>
            <consortium name="Tick Genome and Microbiome Consortium (TIGMIC)"/>
            <person name="Jia N."/>
            <person name="Wang J."/>
            <person name="Shi W."/>
            <person name="Du L."/>
            <person name="Sun Y."/>
            <person name="Zhan W."/>
            <person name="Jiang J.F."/>
            <person name="Wang Q."/>
            <person name="Zhang B."/>
            <person name="Ji P."/>
            <person name="Bell-Sakyi L."/>
            <person name="Cui X.M."/>
            <person name="Yuan T.T."/>
            <person name="Jiang B.G."/>
            <person name="Yang W.F."/>
            <person name="Lam T.T."/>
            <person name="Chang Q.C."/>
            <person name="Ding S.J."/>
            <person name="Wang X.J."/>
            <person name="Zhu J.G."/>
            <person name="Ruan X.D."/>
            <person name="Zhao L."/>
            <person name="Wei J.T."/>
            <person name="Ye R.Z."/>
            <person name="Que T.C."/>
            <person name="Du C.H."/>
            <person name="Zhou Y.H."/>
            <person name="Cheng J.X."/>
            <person name="Dai P.F."/>
            <person name="Guo W.B."/>
            <person name="Han X.H."/>
            <person name="Huang E.J."/>
            <person name="Li L.F."/>
            <person name="Wei W."/>
            <person name="Gao Y.C."/>
            <person name="Liu J.Z."/>
            <person name="Shao H.Z."/>
            <person name="Wang X."/>
            <person name="Wang C.C."/>
            <person name="Yang T.C."/>
            <person name="Huo Q.B."/>
            <person name="Li W."/>
            <person name="Chen H.Y."/>
            <person name="Chen S.E."/>
            <person name="Zhou L.G."/>
            <person name="Ni X.B."/>
            <person name="Tian J.H."/>
            <person name="Sheng Y."/>
            <person name="Liu T."/>
            <person name="Pan Y.S."/>
            <person name="Xia L.Y."/>
            <person name="Li J."/>
            <person name="Zhao F."/>
            <person name="Cao W.C."/>
        </authorList>
    </citation>
    <scope>NUCLEOTIDE SEQUENCE [LARGE SCALE GENOMIC DNA]</scope>
    <source>
        <strain evidence="2">HaeL-2018</strain>
    </source>
</reference>
<dbReference type="InterPro" id="IPR040133">
    <property type="entry name" value="SNCAIP"/>
</dbReference>
<dbReference type="AlphaFoldDB" id="A0A9J6G1Q5"/>
<dbReference type="GO" id="GO:0031625">
    <property type="term" value="F:ubiquitin protein ligase binding"/>
    <property type="evidence" value="ECO:0007669"/>
    <property type="project" value="TreeGrafter"/>
</dbReference>
<gene>
    <name evidence="2" type="ORF">HPB48_004402</name>
</gene>
<name>A0A9J6G1Q5_HAELO</name>
<dbReference type="VEuPathDB" id="VectorBase:HLOH_063257"/>
<evidence type="ECO:0000256" key="1">
    <source>
        <dbReference type="SAM" id="MobiDB-lite"/>
    </source>
</evidence>
<comment type="caution">
    <text evidence="2">The sequence shown here is derived from an EMBL/GenBank/DDBJ whole genome shotgun (WGS) entry which is preliminary data.</text>
</comment>
<dbReference type="EMBL" id="JABSTR010000004">
    <property type="protein sequence ID" value="KAH9368903.1"/>
    <property type="molecule type" value="Genomic_DNA"/>
</dbReference>
<dbReference type="Proteomes" id="UP000821853">
    <property type="component" value="Chromosome 2"/>
</dbReference>
<dbReference type="OrthoDB" id="10057496at2759"/>
<dbReference type="PANTHER" id="PTHR22882:SF3">
    <property type="entry name" value="SYNPHILIN-1"/>
    <property type="match status" value="1"/>
</dbReference>
<evidence type="ECO:0000313" key="2">
    <source>
        <dbReference type="EMBL" id="KAH9368903.1"/>
    </source>
</evidence>
<feature type="region of interest" description="Disordered" evidence="1">
    <location>
        <begin position="1"/>
        <end position="93"/>
    </location>
</feature>
<feature type="compositionally biased region" description="Polar residues" evidence="1">
    <location>
        <begin position="69"/>
        <end position="79"/>
    </location>
</feature>
<evidence type="ECO:0000313" key="3">
    <source>
        <dbReference type="Proteomes" id="UP000821853"/>
    </source>
</evidence>
<keyword evidence="3" id="KW-1185">Reference proteome</keyword>
<accession>A0A9J6G1Q5</accession>
<sequence length="197" mass="21697">MPSVEEEREEDKGTPSEDGLLYLRNGSPEPSILLPDSVVSKTTGELLLRTPDSSLAGRQSPAPSEVSKTESALSPPSEASKTESARQPPLSKIEEAAQEALKRAAVPVLEAAKVPQEASSTQETQQPLVPRWQQQQWWRQALCKTAKKMSLAARKNKKSSKPWYEVSDEEDMLLPDKYQTVRARNSSEDEADLAIVA</sequence>
<dbReference type="PANTHER" id="PTHR22882">
    <property type="entry name" value="SYNPHILIN-1"/>
    <property type="match status" value="1"/>
</dbReference>
<proteinExistence type="predicted"/>